<keyword evidence="2" id="KW-1185">Reference proteome</keyword>
<protein>
    <submittedName>
        <fullName evidence="1">Uncharacterized protein</fullName>
    </submittedName>
</protein>
<proteinExistence type="predicted"/>
<name>A0A834WSS0_9FABA</name>
<accession>A0A834WSS0</accession>
<dbReference type="Proteomes" id="UP000634136">
    <property type="component" value="Unassembled WGS sequence"/>
</dbReference>
<sequence length="318" mass="34726">MRGKSKTFHKKNNFKASSLIPRTEQWIKFHPQILLVYVSYDVTGRTQSVRPSDSHALDPTAHVSQDLLLRDHNLHASLELKRQIPYQPSDLHRIAVETHVRDITVHVPLLHLSPREPHHLLAHLIISLVHEGTGSGDPGGDAVGELGDFGLGGEGEAAEVHSQNALGVAGLGGAAEYEGRGREGRGEGEFLADEIALGVGAVGVEVGVVAEAVLVAGSGEGKIGNSRLAERVRAGEDRESGGERRVEGSHGRSLLLVVTLNPRELASGIEHHLLNLRRSSNWKRHNQSHGVFEIRFEVEKKGGKREQRNAKRRKYAFS</sequence>
<dbReference type="OrthoDB" id="10548693at2759"/>
<evidence type="ECO:0000313" key="1">
    <source>
        <dbReference type="EMBL" id="KAF7831124.1"/>
    </source>
</evidence>
<dbReference type="AlphaFoldDB" id="A0A834WSS0"/>
<gene>
    <name evidence="1" type="ORF">G2W53_013457</name>
</gene>
<dbReference type="EMBL" id="JAAIUW010000005">
    <property type="protein sequence ID" value="KAF7831124.1"/>
    <property type="molecule type" value="Genomic_DNA"/>
</dbReference>
<comment type="caution">
    <text evidence="1">The sequence shown here is derived from an EMBL/GenBank/DDBJ whole genome shotgun (WGS) entry which is preliminary data.</text>
</comment>
<evidence type="ECO:0000313" key="2">
    <source>
        <dbReference type="Proteomes" id="UP000634136"/>
    </source>
</evidence>
<organism evidence="1 2">
    <name type="scientific">Senna tora</name>
    <dbReference type="NCBI Taxonomy" id="362788"/>
    <lineage>
        <taxon>Eukaryota</taxon>
        <taxon>Viridiplantae</taxon>
        <taxon>Streptophyta</taxon>
        <taxon>Embryophyta</taxon>
        <taxon>Tracheophyta</taxon>
        <taxon>Spermatophyta</taxon>
        <taxon>Magnoliopsida</taxon>
        <taxon>eudicotyledons</taxon>
        <taxon>Gunneridae</taxon>
        <taxon>Pentapetalae</taxon>
        <taxon>rosids</taxon>
        <taxon>fabids</taxon>
        <taxon>Fabales</taxon>
        <taxon>Fabaceae</taxon>
        <taxon>Caesalpinioideae</taxon>
        <taxon>Cassia clade</taxon>
        <taxon>Senna</taxon>
    </lineage>
</organism>
<reference evidence="1" key="1">
    <citation type="submission" date="2020-09" db="EMBL/GenBank/DDBJ databases">
        <title>Genome-Enabled Discovery of Anthraquinone Biosynthesis in Senna tora.</title>
        <authorList>
            <person name="Kang S.-H."/>
            <person name="Pandey R.P."/>
            <person name="Lee C.-M."/>
            <person name="Sim J.-S."/>
            <person name="Jeong J.-T."/>
            <person name="Choi B.-S."/>
            <person name="Jung M."/>
            <person name="Ginzburg D."/>
            <person name="Zhao K."/>
            <person name="Won S.Y."/>
            <person name="Oh T.-J."/>
            <person name="Yu Y."/>
            <person name="Kim N.-H."/>
            <person name="Lee O.R."/>
            <person name="Lee T.-H."/>
            <person name="Bashyal P."/>
            <person name="Kim T.-S."/>
            <person name="Lee W.-H."/>
            <person name="Kawkins C."/>
            <person name="Kim C.-K."/>
            <person name="Kim J.S."/>
            <person name="Ahn B.O."/>
            <person name="Rhee S.Y."/>
            <person name="Sohng J.K."/>
        </authorList>
    </citation>
    <scope>NUCLEOTIDE SEQUENCE</scope>
    <source>
        <tissue evidence="1">Leaf</tissue>
    </source>
</reference>